<dbReference type="Proteomes" id="UP000827724">
    <property type="component" value="Unassembled WGS sequence"/>
</dbReference>
<sequence>MSLTNPLLLQPVNLRKHLYRFRYLAVFKLGPYLDLDRMVAFQGTILKSLELLQEANCIGHLPISAIGCGKFALDGYPMGVVYAML</sequence>
<organism evidence="1 2">
    <name type="scientific">Trichoderma cornu-damae</name>
    <dbReference type="NCBI Taxonomy" id="654480"/>
    <lineage>
        <taxon>Eukaryota</taxon>
        <taxon>Fungi</taxon>
        <taxon>Dikarya</taxon>
        <taxon>Ascomycota</taxon>
        <taxon>Pezizomycotina</taxon>
        <taxon>Sordariomycetes</taxon>
        <taxon>Hypocreomycetidae</taxon>
        <taxon>Hypocreales</taxon>
        <taxon>Hypocreaceae</taxon>
        <taxon>Trichoderma</taxon>
    </lineage>
</organism>
<evidence type="ECO:0000313" key="2">
    <source>
        <dbReference type="Proteomes" id="UP000827724"/>
    </source>
</evidence>
<accession>A0A9P8QHL7</accession>
<comment type="caution">
    <text evidence="1">The sequence shown here is derived from an EMBL/GenBank/DDBJ whole genome shotgun (WGS) entry which is preliminary data.</text>
</comment>
<gene>
    <name evidence="1" type="ORF">Trco_006896</name>
</gene>
<proteinExistence type="predicted"/>
<dbReference type="EMBL" id="JAIWOZ010000005">
    <property type="protein sequence ID" value="KAH6605189.1"/>
    <property type="molecule type" value="Genomic_DNA"/>
</dbReference>
<reference evidence="1" key="1">
    <citation type="submission" date="2021-08" db="EMBL/GenBank/DDBJ databases">
        <title>Chromosome-Level Trichoderma cornu-damae using Hi-C Data.</title>
        <authorList>
            <person name="Kim C.S."/>
        </authorList>
    </citation>
    <scope>NUCLEOTIDE SEQUENCE</scope>
    <source>
        <strain evidence="1">KA19-0412C</strain>
    </source>
</reference>
<keyword evidence="2" id="KW-1185">Reference proteome</keyword>
<protein>
    <submittedName>
        <fullName evidence="1">Uncharacterized protein</fullName>
    </submittedName>
</protein>
<evidence type="ECO:0000313" key="1">
    <source>
        <dbReference type="EMBL" id="KAH6605189.1"/>
    </source>
</evidence>
<dbReference type="AlphaFoldDB" id="A0A9P8QHL7"/>
<name>A0A9P8QHL7_9HYPO</name>